<gene>
    <name evidence="10" type="ORF">A3843_07470</name>
</gene>
<dbReference type="InterPro" id="IPR029056">
    <property type="entry name" value="Ribokinase-like"/>
</dbReference>
<evidence type="ECO:0000256" key="6">
    <source>
        <dbReference type="ARBA" id="ARBA00047745"/>
    </source>
</evidence>
<comment type="catalytic activity">
    <reaction evidence="6 8">
        <text>beta-D-fructose 1-phosphate + ATP = beta-D-fructose 1,6-bisphosphate + ADP + H(+)</text>
        <dbReference type="Rhea" id="RHEA:14213"/>
        <dbReference type="ChEBI" id="CHEBI:15378"/>
        <dbReference type="ChEBI" id="CHEBI:30616"/>
        <dbReference type="ChEBI" id="CHEBI:32966"/>
        <dbReference type="ChEBI" id="CHEBI:138881"/>
        <dbReference type="ChEBI" id="CHEBI:456216"/>
        <dbReference type="EC" id="2.7.1.56"/>
    </reaction>
</comment>
<keyword evidence="11" id="KW-1185">Reference proteome</keyword>
<keyword evidence="3 8" id="KW-0547">Nucleotide-binding</keyword>
<dbReference type="Pfam" id="PF00294">
    <property type="entry name" value="PfkB"/>
    <property type="match status" value="1"/>
</dbReference>
<comment type="function">
    <text evidence="8">Catalyzes the ATP-dependent phosphorylation of fructose-l-phosphate to fructose-l,6-bisphosphate.</text>
</comment>
<dbReference type="SUPFAM" id="SSF53613">
    <property type="entry name" value="Ribokinase-like"/>
    <property type="match status" value="1"/>
</dbReference>
<evidence type="ECO:0000256" key="1">
    <source>
        <dbReference type="ARBA" id="ARBA00010688"/>
    </source>
</evidence>
<dbReference type="GO" id="GO:0008662">
    <property type="term" value="F:1-phosphofructokinase activity"/>
    <property type="evidence" value="ECO:0007669"/>
    <property type="project" value="UniProtKB-UniRule"/>
</dbReference>
<dbReference type="GO" id="GO:0016052">
    <property type="term" value="P:carbohydrate catabolic process"/>
    <property type="evidence" value="ECO:0007669"/>
    <property type="project" value="UniProtKB-ARBA"/>
</dbReference>
<dbReference type="OrthoDB" id="9801219at2"/>
<name>A0A1U7JHL8_9HYPH</name>
<dbReference type="InterPro" id="IPR002173">
    <property type="entry name" value="Carboh/pur_kinase_PfkB_CS"/>
</dbReference>
<evidence type="ECO:0000256" key="4">
    <source>
        <dbReference type="ARBA" id="ARBA00022777"/>
    </source>
</evidence>
<dbReference type="GO" id="GO:0005524">
    <property type="term" value="F:ATP binding"/>
    <property type="evidence" value="ECO:0007669"/>
    <property type="project" value="UniProtKB-UniRule"/>
</dbReference>
<dbReference type="InterPro" id="IPR022463">
    <property type="entry name" value="1-PFruKinase"/>
</dbReference>
<keyword evidence="5 8" id="KW-0067">ATP-binding</keyword>
<dbReference type="Proteomes" id="UP000185783">
    <property type="component" value="Unassembled WGS sequence"/>
</dbReference>
<feature type="domain" description="Carbohydrate kinase PfkB" evidence="9">
    <location>
        <begin position="15"/>
        <end position="300"/>
    </location>
</feature>
<evidence type="ECO:0000259" key="9">
    <source>
        <dbReference type="Pfam" id="PF00294"/>
    </source>
</evidence>
<sequence>MSAVQRIASLTLNPAIDQTVVAPGFSLDSVNRATSTQSDAGGKGINVASFLARFGHPVVGLGLLGEDNEAMFTQHFQRVGIEDAFTRIKGATRTNIKIIDPPTNRITDLNFPGAQTSAHDLEAVERALMMAAIDGLDWLILSGSLPLGLSDDSYLRFIKWARMTGCKTVVDTSGGPLKEAIAAKPDVIKPNVQELREYLLAPLASPEDVADAARTLVEDGISMVVVSMGHQGAVFCTKEGAYHALAEAPKIVTTVGAGDAMVAGVVHGHVEGKSLEEMSRTAIAFSIGALGEIGPRIPEPAQIAELETLVRLSPI</sequence>
<organism evidence="10 11">
    <name type="scientific">Pseudovibrio exalbescens</name>
    <dbReference type="NCBI Taxonomy" id="197461"/>
    <lineage>
        <taxon>Bacteria</taxon>
        <taxon>Pseudomonadati</taxon>
        <taxon>Pseudomonadota</taxon>
        <taxon>Alphaproteobacteria</taxon>
        <taxon>Hyphomicrobiales</taxon>
        <taxon>Stappiaceae</taxon>
        <taxon>Pseudovibrio</taxon>
    </lineage>
</organism>
<evidence type="ECO:0000313" key="11">
    <source>
        <dbReference type="Proteomes" id="UP000185783"/>
    </source>
</evidence>
<dbReference type="Gene3D" id="3.40.1190.20">
    <property type="match status" value="1"/>
</dbReference>
<dbReference type="NCBIfam" id="TIGR03168">
    <property type="entry name" value="1-PFK"/>
    <property type="match status" value="1"/>
</dbReference>
<evidence type="ECO:0000256" key="8">
    <source>
        <dbReference type="RuleBase" id="RU369061"/>
    </source>
</evidence>
<evidence type="ECO:0000256" key="5">
    <source>
        <dbReference type="ARBA" id="ARBA00022840"/>
    </source>
</evidence>
<dbReference type="GO" id="GO:0044281">
    <property type="term" value="P:small molecule metabolic process"/>
    <property type="evidence" value="ECO:0007669"/>
    <property type="project" value="UniProtKB-ARBA"/>
</dbReference>
<keyword evidence="4 8" id="KW-0418">Kinase</keyword>
<dbReference type="InterPro" id="IPR011611">
    <property type="entry name" value="PfkB_dom"/>
</dbReference>
<comment type="caution">
    <text evidence="10">The sequence shown here is derived from an EMBL/GenBank/DDBJ whole genome shotgun (WGS) entry which is preliminary data.</text>
</comment>
<accession>A0A1U7JHL8</accession>
<keyword evidence="2 7" id="KW-0808">Transferase</keyword>
<dbReference type="PIRSF" id="PIRSF000535">
    <property type="entry name" value="1PFK/6PFK/LacC"/>
    <property type="match status" value="1"/>
</dbReference>
<evidence type="ECO:0000256" key="3">
    <source>
        <dbReference type="ARBA" id="ARBA00022741"/>
    </source>
</evidence>
<dbReference type="FunFam" id="3.40.1190.20:FF:000001">
    <property type="entry name" value="Phosphofructokinase"/>
    <property type="match status" value="1"/>
</dbReference>
<dbReference type="PRINTS" id="PR00990">
    <property type="entry name" value="RIBOKINASE"/>
</dbReference>
<dbReference type="NCBIfam" id="TIGR03828">
    <property type="entry name" value="pfkB"/>
    <property type="match status" value="1"/>
</dbReference>
<dbReference type="AlphaFoldDB" id="A0A1U7JHL8"/>
<dbReference type="GO" id="GO:0005829">
    <property type="term" value="C:cytosol"/>
    <property type="evidence" value="ECO:0007669"/>
    <property type="project" value="TreeGrafter"/>
</dbReference>
<evidence type="ECO:0000313" key="10">
    <source>
        <dbReference type="EMBL" id="OKL44246.1"/>
    </source>
</evidence>
<dbReference type="InterPro" id="IPR002139">
    <property type="entry name" value="Ribo/fructo_kinase"/>
</dbReference>
<dbReference type="EMBL" id="LVVZ01000014">
    <property type="protein sequence ID" value="OKL44246.1"/>
    <property type="molecule type" value="Genomic_DNA"/>
</dbReference>
<dbReference type="STRING" id="197461.A3843_07470"/>
<dbReference type="InterPro" id="IPR017583">
    <property type="entry name" value="Tagatose/fructose_Pkinase"/>
</dbReference>
<evidence type="ECO:0000256" key="2">
    <source>
        <dbReference type="ARBA" id="ARBA00022679"/>
    </source>
</evidence>
<dbReference type="PROSITE" id="PS00583">
    <property type="entry name" value="PFKB_KINASES_1"/>
    <property type="match status" value="1"/>
</dbReference>
<evidence type="ECO:0000256" key="7">
    <source>
        <dbReference type="PIRNR" id="PIRNR000535"/>
    </source>
</evidence>
<proteinExistence type="inferred from homology"/>
<protein>
    <recommendedName>
        <fullName evidence="7">Phosphofructokinase</fullName>
    </recommendedName>
</protein>
<dbReference type="RefSeq" id="WP_028480750.1">
    <property type="nucleotide sequence ID" value="NZ_LVVZ01000014.1"/>
</dbReference>
<dbReference type="PANTHER" id="PTHR46566:SF5">
    <property type="entry name" value="1-PHOSPHOFRUCTOKINASE"/>
    <property type="match status" value="1"/>
</dbReference>
<reference evidence="10 11" key="1">
    <citation type="submission" date="2016-03" db="EMBL/GenBank/DDBJ databases">
        <title>Genome sequence of Nesiotobacter sp. nov., a moderately halophilic alphaproteobacterium isolated from the Yellow Sea, China.</title>
        <authorList>
            <person name="Zhang G."/>
            <person name="Zhang R."/>
        </authorList>
    </citation>
    <scope>NUCLEOTIDE SEQUENCE [LARGE SCALE GENOMIC DNA]</scope>
    <source>
        <strain evidence="10 11">WB1-6</strain>
    </source>
</reference>
<dbReference type="PANTHER" id="PTHR46566">
    <property type="entry name" value="1-PHOSPHOFRUCTOKINASE-RELATED"/>
    <property type="match status" value="1"/>
</dbReference>
<dbReference type="CDD" id="cd01164">
    <property type="entry name" value="FruK_PfkB_like"/>
    <property type="match status" value="1"/>
</dbReference>
<comment type="similarity">
    <text evidence="1 7 8">Belongs to the carbohydrate kinase PfkB family.</text>
</comment>